<feature type="domain" description="PH" evidence="11">
    <location>
        <begin position="22"/>
        <end position="123"/>
    </location>
</feature>
<dbReference type="SMART" id="SM00233">
    <property type="entry name" value="PH"/>
    <property type="match status" value="1"/>
</dbReference>
<dbReference type="GO" id="GO:0005158">
    <property type="term" value="F:insulin receptor binding"/>
    <property type="evidence" value="ECO:0007669"/>
    <property type="project" value="InterPro"/>
</dbReference>
<dbReference type="PROSITE" id="PS50003">
    <property type="entry name" value="PH_DOMAIN"/>
    <property type="match status" value="1"/>
</dbReference>
<evidence type="ECO:0000256" key="10">
    <source>
        <dbReference type="SAM" id="MobiDB-lite"/>
    </source>
</evidence>
<feature type="compositionally biased region" description="Polar residues" evidence="10">
    <location>
        <begin position="800"/>
        <end position="818"/>
    </location>
</feature>
<dbReference type="FunFam" id="2.30.29.30:FF:000441">
    <property type="entry name" value="Insulin receptor substrate 1"/>
    <property type="match status" value="1"/>
</dbReference>
<dbReference type="GO" id="GO:0008286">
    <property type="term" value="P:insulin receptor signaling pathway"/>
    <property type="evidence" value="ECO:0007669"/>
    <property type="project" value="InterPro"/>
</dbReference>
<keyword evidence="5" id="KW-0677">Repeat</keyword>
<dbReference type="Pfam" id="PF00169">
    <property type="entry name" value="PH"/>
    <property type="match status" value="1"/>
</dbReference>
<name>A0A9P0BIH2_BRAAE</name>
<dbReference type="PANTHER" id="PTHR10614:SF13">
    <property type="entry name" value="INSULIN RECEPTOR SUBSTRATE 1"/>
    <property type="match status" value="1"/>
</dbReference>
<feature type="compositionally biased region" description="Basic and acidic residues" evidence="10">
    <location>
        <begin position="1015"/>
        <end position="1030"/>
    </location>
</feature>
<feature type="region of interest" description="Disordered" evidence="10">
    <location>
        <begin position="1"/>
        <end position="21"/>
    </location>
</feature>
<dbReference type="SUPFAM" id="SSF50729">
    <property type="entry name" value="PH domain-like"/>
    <property type="match status" value="2"/>
</dbReference>
<reference evidence="12" key="1">
    <citation type="submission" date="2021-12" db="EMBL/GenBank/DDBJ databases">
        <authorList>
            <person name="King R."/>
        </authorList>
    </citation>
    <scope>NUCLEOTIDE SEQUENCE</scope>
</reference>
<feature type="region of interest" description="Disordered" evidence="10">
    <location>
        <begin position="991"/>
        <end position="1116"/>
    </location>
</feature>
<feature type="compositionally biased region" description="Low complexity" evidence="10">
    <location>
        <begin position="425"/>
        <end position="439"/>
    </location>
</feature>
<proteinExistence type="predicted"/>
<dbReference type="SMART" id="SM01244">
    <property type="entry name" value="IRS"/>
    <property type="match status" value="1"/>
</dbReference>
<protein>
    <recommendedName>
        <fullName evidence="2">Insulin receptor substrate 1</fullName>
    </recommendedName>
    <alternativeName>
        <fullName evidence="8">Protein chico</fullName>
    </alternativeName>
</protein>
<feature type="compositionally biased region" description="Low complexity" evidence="10">
    <location>
        <begin position="864"/>
        <end position="882"/>
    </location>
</feature>
<dbReference type="GO" id="GO:0005829">
    <property type="term" value="C:cytosol"/>
    <property type="evidence" value="ECO:0007669"/>
    <property type="project" value="TreeGrafter"/>
</dbReference>
<feature type="region of interest" description="Disordered" evidence="10">
    <location>
        <begin position="749"/>
        <end position="882"/>
    </location>
</feature>
<feature type="region of interest" description="Disordered" evidence="10">
    <location>
        <begin position="360"/>
        <end position="393"/>
    </location>
</feature>
<dbReference type="GO" id="GO:0005886">
    <property type="term" value="C:plasma membrane"/>
    <property type="evidence" value="ECO:0007669"/>
    <property type="project" value="TreeGrafter"/>
</dbReference>
<dbReference type="InterPro" id="IPR002404">
    <property type="entry name" value="IRS_PTB"/>
</dbReference>
<feature type="region of interest" description="Disordered" evidence="10">
    <location>
        <begin position="234"/>
        <end position="267"/>
    </location>
</feature>
<dbReference type="InterPro" id="IPR039011">
    <property type="entry name" value="IRS"/>
</dbReference>
<keyword evidence="4" id="KW-0341">Growth regulation</keyword>
<feature type="compositionally biased region" description="Polar residues" evidence="10">
    <location>
        <begin position="247"/>
        <end position="258"/>
    </location>
</feature>
<accession>A0A9P0BIH2</accession>
<evidence type="ECO:0000256" key="6">
    <source>
        <dbReference type="ARBA" id="ARBA00022782"/>
    </source>
</evidence>
<dbReference type="OrthoDB" id="946068at2759"/>
<keyword evidence="6" id="KW-0221">Differentiation</keyword>
<feature type="region of interest" description="Disordered" evidence="10">
    <location>
        <begin position="526"/>
        <end position="551"/>
    </location>
</feature>
<evidence type="ECO:0000313" key="13">
    <source>
        <dbReference type="Proteomes" id="UP001154078"/>
    </source>
</evidence>
<feature type="compositionally biased region" description="Basic and acidic residues" evidence="10">
    <location>
        <begin position="1093"/>
        <end position="1102"/>
    </location>
</feature>
<dbReference type="GO" id="GO:0043548">
    <property type="term" value="F:phosphatidylinositol 3-kinase binding"/>
    <property type="evidence" value="ECO:0007669"/>
    <property type="project" value="TreeGrafter"/>
</dbReference>
<evidence type="ECO:0000256" key="5">
    <source>
        <dbReference type="ARBA" id="ARBA00022737"/>
    </source>
</evidence>
<keyword evidence="7" id="KW-0896">Oogenesis</keyword>
<evidence type="ECO:0000256" key="9">
    <source>
        <dbReference type="ARBA" id="ARBA00046145"/>
    </source>
</evidence>
<feature type="region of interest" description="Disordered" evidence="10">
    <location>
        <begin position="408"/>
        <end position="441"/>
    </location>
</feature>
<evidence type="ECO:0000256" key="1">
    <source>
        <dbReference type="ARBA" id="ARBA00011440"/>
    </source>
</evidence>
<evidence type="ECO:0000256" key="2">
    <source>
        <dbReference type="ARBA" id="ARBA00015710"/>
    </source>
</evidence>
<keyword evidence="3" id="KW-0597">Phosphoprotein</keyword>
<feature type="compositionally biased region" description="Low complexity" evidence="10">
    <location>
        <begin position="1"/>
        <end position="11"/>
    </location>
</feature>
<evidence type="ECO:0000256" key="4">
    <source>
        <dbReference type="ARBA" id="ARBA00022604"/>
    </source>
</evidence>
<dbReference type="Gene3D" id="2.30.29.30">
    <property type="entry name" value="Pleckstrin-homology domain (PH domain)/Phosphotyrosine-binding domain (PTB)"/>
    <property type="match status" value="2"/>
</dbReference>
<dbReference type="AlphaFoldDB" id="A0A9P0BIH2"/>
<evidence type="ECO:0000259" key="11">
    <source>
        <dbReference type="PROSITE" id="PS50003"/>
    </source>
</evidence>
<feature type="compositionally biased region" description="Polar residues" evidence="10">
    <location>
        <begin position="767"/>
        <end position="790"/>
    </location>
</feature>
<dbReference type="PANTHER" id="PTHR10614">
    <property type="entry name" value="INSULIN RECEPTOR SUBSTRATE"/>
    <property type="match status" value="1"/>
</dbReference>
<dbReference type="InterPro" id="IPR001849">
    <property type="entry name" value="PH_domain"/>
</dbReference>
<evidence type="ECO:0000256" key="8">
    <source>
        <dbReference type="ARBA" id="ARBA00033282"/>
    </source>
</evidence>
<sequence length="1144" mass="124657">MSVKTGAEAEQGAGGGAGQKGQIVRSGYLKKIKTMKKKWFVLRAESADSSARLEYYDSEKKFNCGVAPKRTIPLKTCFNINKRKDIKHKHVIALYTKDDCFCVQLDSEEEQDSWLKALLSLQHGEDACDGETPKPAYEHVWHIQIMNRGVGTTQIIGQYSLCLTDKTMKLIKKDSNDVIDLALKSIRTCGYLKEYVLLEIGRSSDIGPGELWMDTGDENIAQNIHSTVYHAMTTNSSNELGPKSRNRSCSATESSKPNSTHRKHPGMPKTYLLQQVSGVASIYHHLIHRGTAKASERRHSISAGGLSWSGNICHQRTQSLPLAHPTTTTTITTTTTTTNNAPSSFTDQNTIASHPLRVQKRSNAKCASSGRERCDSMPTRPRTTSEGNHPVPLWSAASKLLPSYRTHYNRDISHSPPTGSPLSPPSVGCSTESSGSSYSLVDDPDVIQEVDMISHFTHPLTPDEAIAEEDSPDSSYVPMAPPTDEGYVAMSPGGRHARKSPTQSVSSVASSDIRFGEYMLDKVTSYFPPPEDADPRPTRAYSVGSRPGPKKYTELAENSRVRAFSVGSKTKKGPSRVLATHHQYPGVKSSSAPILSFNRVHSSHSSIGPMDDLMEMDFSHSSSTSKNNSNDYMDMKSGGVTPSGYVEMKLGQSVETAPTQTTTTQNTRNNDASFVDLSRLSDYVDMQAKKDAANVKNSYTEPFNPNNYGVRRVDRQGSFGSQISTSPCNKYQSISPKYYEGWSNSPTTPEGYVEMTPGKTNNKHQRQSSLDSSQIKPQDTSDYTNMSLGHNNNNNNNTNMKRTNGKTQPITIQGSNKCVLSPGSAGRKYSSGTPPSLHLPLGSQHSSLPRPRSRKNSRRDSKDSSGSNVTTPSSSSTIFSLSLNSPCSPVTTTAASVTSHAIKVPTSVLNTKYRGSGKSYDDYAVMDYDKSAGGNVKKKDDSEYVNYNPAPQKTVEKIDNHLGDYAIMKPGILKMQTNNIQYRLSGFHPINDDLSSRTSPKPGDTVPELNNSTESLKETARSRIIEEKTSRPNSTSSEVCSSTSTLTGAGSRPESLDSDHLPNNGEIARPPSSADANADQPQQLHYASLDLDEVGRSPKSEQPDGIAAGPSQNGPAAFSYAQIDFVKSEGLKHSALPNNAKVKH</sequence>
<comment type="subunit">
    <text evidence="1">Bindings to phosphatidylinositol 3-kinase and SHP2.</text>
</comment>
<dbReference type="Proteomes" id="UP001154078">
    <property type="component" value="Chromosome 9"/>
</dbReference>
<dbReference type="GO" id="GO:0048477">
    <property type="term" value="P:oogenesis"/>
    <property type="evidence" value="ECO:0007669"/>
    <property type="project" value="UniProtKB-KW"/>
</dbReference>
<dbReference type="Pfam" id="PF02174">
    <property type="entry name" value="IRS"/>
    <property type="match status" value="1"/>
</dbReference>
<evidence type="ECO:0000313" key="12">
    <source>
        <dbReference type="EMBL" id="CAH0564293.1"/>
    </source>
</evidence>
<gene>
    <name evidence="12" type="ORF">MELIAE_LOCUS12887</name>
</gene>
<evidence type="ECO:0000256" key="7">
    <source>
        <dbReference type="ARBA" id="ARBA00022943"/>
    </source>
</evidence>
<feature type="compositionally biased region" description="Low complexity" evidence="10">
    <location>
        <begin position="1034"/>
        <end position="1047"/>
    </location>
</feature>
<organism evidence="12 13">
    <name type="scientific">Brassicogethes aeneus</name>
    <name type="common">Rape pollen beetle</name>
    <name type="synonym">Meligethes aeneus</name>
    <dbReference type="NCBI Taxonomy" id="1431903"/>
    <lineage>
        <taxon>Eukaryota</taxon>
        <taxon>Metazoa</taxon>
        <taxon>Ecdysozoa</taxon>
        <taxon>Arthropoda</taxon>
        <taxon>Hexapoda</taxon>
        <taxon>Insecta</taxon>
        <taxon>Pterygota</taxon>
        <taxon>Neoptera</taxon>
        <taxon>Endopterygota</taxon>
        <taxon>Coleoptera</taxon>
        <taxon>Polyphaga</taxon>
        <taxon>Cucujiformia</taxon>
        <taxon>Nitidulidae</taxon>
        <taxon>Meligethinae</taxon>
        <taxon>Brassicogethes</taxon>
    </lineage>
</organism>
<keyword evidence="13" id="KW-1185">Reference proteome</keyword>
<dbReference type="SMART" id="SM00310">
    <property type="entry name" value="PTBI"/>
    <property type="match status" value="1"/>
</dbReference>
<dbReference type="EMBL" id="OV121140">
    <property type="protein sequence ID" value="CAH0564293.1"/>
    <property type="molecule type" value="Genomic_DNA"/>
</dbReference>
<evidence type="ECO:0000256" key="3">
    <source>
        <dbReference type="ARBA" id="ARBA00022553"/>
    </source>
</evidence>
<comment type="function">
    <text evidence="9">Activates phosphatidylinositol 3-kinase when bound to the regulatory p85 subunit. May mediate the control of various cellular processes by insulin-like peptides. When phosphorylated by the insulin receptor binds specifically to various cellular proteins containing SH2 domains. Involved in control of cell proliferation, cell size, and body and organ growth throughout development. Also has a role in a signaling pathway controlling the physiological response required to endure periods of low nutrient conditions. Insulin/insulin-like growth factor (IGF) signaling pathway has a role in regulating aging and is necessary in the ovary for vitellogenic maturation.</text>
</comment>
<dbReference type="PRINTS" id="PR00628">
    <property type="entry name" value="INSULINRSI"/>
</dbReference>
<dbReference type="InterPro" id="IPR011993">
    <property type="entry name" value="PH-like_dom_sf"/>
</dbReference>
<dbReference type="CDD" id="cd01257">
    <property type="entry name" value="PH_IRS"/>
    <property type="match status" value="1"/>
</dbReference>